<dbReference type="AlphaFoldDB" id="A0A7H0LFR2"/>
<keyword evidence="3" id="KW-1185">Reference proteome</keyword>
<organism evidence="2 3">
    <name type="scientific">Sphingomonas alpina</name>
    <dbReference type="NCBI Taxonomy" id="653931"/>
    <lineage>
        <taxon>Bacteria</taxon>
        <taxon>Pseudomonadati</taxon>
        <taxon>Pseudomonadota</taxon>
        <taxon>Alphaproteobacteria</taxon>
        <taxon>Sphingomonadales</taxon>
        <taxon>Sphingomonadaceae</taxon>
        <taxon>Sphingomonas</taxon>
    </lineage>
</organism>
<dbReference type="KEGG" id="spap:H3Z74_17440"/>
<name>A0A7H0LFR2_9SPHN</name>
<dbReference type="RefSeq" id="WP_187760843.1">
    <property type="nucleotide sequence ID" value="NZ_CP061038.1"/>
</dbReference>
<protein>
    <submittedName>
        <fullName evidence="2">VWA domain-containing protein</fullName>
    </submittedName>
</protein>
<accession>A0A7H0LFR2</accession>
<dbReference type="Proteomes" id="UP000516148">
    <property type="component" value="Chromosome"/>
</dbReference>
<sequence length="586" mass="63695">MNEGARIALWQAAWPDALAAWSRFTRLRDPRLCDSGVAAAKEGLAGAFAMIRLVDKSVVIDLEAIAALQLDDHATEILAHEIGHHVLAPASATDSFRLIARLRRALPTLEHHAPMVANLYTDLLINDRLQRQAGLDMAGVYRRMASREQGQRSRLWGLYVGIYESLWGLEKSSLGGPRGDAEMEGDAWLGARLIRVYARDWMFAAGRFATLLLPYLAEDAQQDAALRRLHDTRSAALGADPSGAQQVEGDEADGVVHPSRDVTVTGVPADGETDGPKVPPREDVARRGAGQAREPFDYGEILRAAGLDLTDEEIAIRYYRERALPLLVPFPTRPGTTSDEPQLEGVEPWSLGDALDEIDWLQTAAQSPVVIPGVTTVRRVYGREPGPPGKPDPVDLDLYVDSSGSMPDPRHATSFLTLAGAVIALSALKAGSRVQATLWSGKNQWMGTNGFVRDEAAILAILVGYYGGGTAFPIHRLRDTFAARAKTAAPAHILMISDDGITTMFDTDERGASGWDIAAMALAKGRAGGTMALNLGPWIGADHPDRLKLDRAEAEQGWDVRSIDKMEDLVEFARSFSRRRYADMAA</sequence>
<proteinExistence type="predicted"/>
<evidence type="ECO:0000313" key="2">
    <source>
        <dbReference type="EMBL" id="QNQ08515.1"/>
    </source>
</evidence>
<evidence type="ECO:0000256" key="1">
    <source>
        <dbReference type="SAM" id="MobiDB-lite"/>
    </source>
</evidence>
<gene>
    <name evidence="2" type="ORF">H3Z74_17440</name>
</gene>
<feature type="region of interest" description="Disordered" evidence="1">
    <location>
        <begin position="236"/>
        <end position="290"/>
    </location>
</feature>
<dbReference type="EMBL" id="CP061038">
    <property type="protein sequence ID" value="QNQ08515.1"/>
    <property type="molecule type" value="Genomic_DNA"/>
</dbReference>
<reference evidence="2 3" key="1">
    <citation type="submission" date="2020-09" db="EMBL/GenBank/DDBJ databases">
        <title>Sphingomonas sp., a new species isolated from pork steak.</title>
        <authorList>
            <person name="Heidler von Heilborn D."/>
        </authorList>
    </citation>
    <scope>NUCLEOTIDE SEQUENCE [LARGE SCALE GENOMIC DNA]</scope>
    <source>
        <strain evidence="3">S8-3T</strain>
    </source>
</reference>
<evidence type="ECO:0000313" key="3">
    <source>
        <dbReference type="Proteomes" id="UP000516148"/>
    </source>
</evidence>